<accession>E7QWX1</accession>
<dbReference type="EMBL" id="AEMG01000019">
    <property type="protein sequence ID" value="EFW90774.1"/>
    <property type="molecule type" value="Genomic_DNA"/>
</dbReference>
<gene>
    <name evidence="6" type="ORF">SAMN05444342_0991</name>
    <name evidence="5" type="ORF">ZOD2009_16548</name>
</gene>
<dbReference type="InterPro" id="IPR001173">
    <property type="entry name" value="Glyco_trans_2-like"/>
</dbReference>
<dbReference type="PANTHER" id="PTHR43179:SF12">
    <property type="entry name" value="GALACTOFURANOSYLTRANSFERASE GLFT2"/>
    <property type="match status" value="1"/>
</dbReference>
<keyword evidence="7" id="KW-1185">Reference proteome</keyword>
<sequence>MDLSVVVPTLNGREPLSDALDAVTRYAPDAEVVVVNGPSADGTSGMVCNRSDVSALVEISDRNLNVARNAGLAESSGEVVAFIGQEVTVEASWYDGIRDEIADGADVVTGPVHRMVRAGMTTETVETRTIAGRDVTYFSGENVAFTRDGIEAVDGFDENLETGGARDCAHRLAGQERSITWSPDVAVCRDETDEKGVERDWCTKYRSLSYRLVKNYGPRLTVFRRTFHDAIRDARTAGVEVASGETKPSLWAGCGKEVIKGIAGGTKDGFLGRFRDRSEARNPAGLSSRADRAVERYDWRNVEPEVE</sequence>
<reference evidence="6" key="2">
    <citation type="submission" date="2016-11" db="EMBL/GenBank/DDBJ databases">
        <authorList>
            <person name="Jaros S."/>
            <person name="Januszkiewicz K."/>
            <person name="Wedrychowicz H."/>
        </authorList>
    </citation>
    <scope>NUCLEOTIDE SEQUENCE [LARGE SCALE GENOMIC DNA]</scope>
    <source>
        <strain evidence="6">DX253</strain>
    </source>
</reference>
<reference evidence="5" key="1">
    <citation type="journal article" date="2014" name="ISME J.">
        <title>Trehalose/2-sulfotrehalose biosynthesis and glycine-betaine uptake are widely spread mechanisms for osmoadaptation in the Halobacteriales.</title>
        <authorList>
            <person name="Youssef N.H."/>
            <person name="Savage-Ashlock K.N."/>
            <person name="McCully A.L."/>
            <person name="Luedtke B."/>
            <person name="Shaw E.I."/>
            <person name="Hoff W.D."/>
            <person name="Elshahed M.S."/>
        </authorList>
    </citation>
    <scope>NUCLEOTIDE SEQUENCE [LARGE SCALE GENOMIC DNA]</scope>
    <source>
        <strain evidence="5">DX253</strain>
    </source>
</reference>
<name>E7QWX1_HALPU</name>
<dbReference type="EMBL" id="FRAN01000001">
    <property type="protein sequence ID" value="SHK22010.1"/>
    <property type="molecule type" value="Genomic_DNA"/>
</dbReference>
<evidence type="ECO:0000256" key="2">
    <source>
        <dbReference type="ARBA" id="ARBA00022676"/>
    </source>
</evidence>
<dbReference type="CDD" id="cd00761">
    <property type="entry name" value="Glyco_tranf_GTA_type"/>
    <property type="match status" value="1"/>
</dbReference>
<evidence type="ECO:0000313" key="6">
    <source>
        <dbReference type="EMBL" id="SHK22010.1"/>
    </source>
</evidence>
<organism evidence="5">
    <name type="scientific">Haladaptatus paucihalophilus DX253</name>
    <dbReference type="NCBI Taxonomy" id="797209"/>
    <lineage>
        <taxon>Archaea</taxon>
        <taxon>Methanobacteriati</taxon>
        <taxon>Methanobacteriota</taxon>
        <taxon>Stenosarchaea group</taxon>
        <taxon>Halobacteria</taxon>
        <taxon>Halobacteriales</taxon>
        <taxon>Haladaptataceae</taxon>
        <taxon>Haladaptatus</taxon>
    </lineage>
</organism>
<dbReference type="InterPro" id="IPR029044">
    <property type="entry name" value="Nucleotide-diphossugar_trans"/>
</dbReference>
<reference evidence="7" key="3">
    <citation type="submission" date="2016-11" db="EMBL/GenBank/DDBJ databases">
        <authorList>
            <person name="Varghese N."/>
            <person name="Submissions S."/>
        </authorList>
    </citation>
    <scope>NUCLEOTIDE SEQUENCE [LARGE SCALE GENOMIC DNA]</scope>
    <source>
        <strain evidence="7">DX253</strain>
    </source>
</reference>
<protein>
    <submittedName>
        <fullName evidence="5">Glycosyl transferase</fullName>
    </submittedName>
    <submittedName>
        <fullName evidence="6">Glycosyltransferase involved in cell wall bisynthesis</fullName>
    </submittedName>
</protein>
<keyword evidence="3 5" id="KW-0808">Transferase</keyword>
<evidence type="ECO:0000313" key="7">
    <source>
        <dbReference type="Proteomes" id="UP000184203"/>
    </source>
</evidence>
<dbReference type="RefSeq" id="WP_007981654.1">
    <property type="nucleotide sequence ID" value="NZ_AEMG01000019.1"/>
</dbReference>
<dbReference type="PATRIC" id="fig|797209.4.peg.3232"/>
<dbReference type="PANTHER" id="PTHR43179">
    <property type="entry name" value="RHAMNOSYLTRANSFERASE WBBL"/>
    <property type="match status" value="1"/>
</dbReference>
<dbReference type="SUPFAM" id="SSF53448">
    <property type="entry name" value="Nucleotide-diphospho-sugar transferases"/>
    <property type="match status" value="1"/>
</dbReference>
<dbReference type="STRING" id="797209.GCA_000376445_03127"/>
<dbReference type="AlphaFoldDB" id="E7QWX1"/>
<dbReference type="eggNOG" id="arCOG01388">
    <property type="taxonomic scope" value="Archaea"/>
</dbReference>
<dbReference type="Pfam" id="PF00535">
    <property type="entry name" value="Glycos_transf_2"/>
    <property type="match status" value="1"/>
</dbReference>
<dbReference type="Proteomes" id="UP000003751">
    <property type="component" value="Unassembled WGS sequence"/>
</dbReference>
<feature type="domain" description="Glycosyltransferase 2-like" evidence="4">
    <location>
        <begin position="4"/>
        <end position="113"/>
    </location>
</feature>
<dbReference type="Gene3D" id="3.90.550.10">
    <property type="entry name" value="Spore Coat Polysaccharide Biosynthesis Protein SpsA, Chain A"/>
    <property type="match status" value="1"/>
</dbReference>
<evidence type="ECO:0000256" key="3">
    <source>
        <dbReference type="ARBA" id="ARBA00022679"/>
    </source>
</evidence>
<dbReference type="GO" id="GO:0016757">
    <property type="term" value="F:glycosyltransferase activity"/>
    <property type="evidence" value="ECO:0007669"/>
    <property type="project" value="UniProtKB-KW"/>
</dbReference>
<dbReference type="Proteomes" id="UP000184203">
    <property type="component" value="Unassembled WGS sequence"/>
</dbReference>
<keyword evidence="2" id="KW-0328">Glycosyltransferase</keyword>
<dbReference type="OrthoDB" id="196370at2157"/>
<evidence type="ECO:0000313" key="5">
    <source>
        <dbReference type="EMBL" id="EFW90774.1"/>
    </source>
</evidence>
<evidence type="ECO:0000256" key="1">
    <source>
        <dbReference type="ARBA" id="ARBA00006739"/>
    </source>
</evidence>
<evidence type="ECO:0000259" key="4">
    <source>
        <dbReference type="Pfam" id="PF00535"/>
    </source>
</evidence>
<comment type="similarity">
    <text evidence="1">Belongs to the glycosyltransferase 2 family.</text>
</comment>
<proteinExistence type="inferred from homology"/>